<accession>B6Q6G9</accession>
<dbReference type="GO" id="GO:0003865">
    <property type="term" value="F:3-oxo-5-alpha-steroid 4-dehydrogenase activity"/>
    <property type="evidence" value="ECO:0007669"/>
    <property type="project" value="TreeGrafter"/>
</dbReference>
<comment type="catalytic activity">
    <reaction evidence="5">
        <text>a di-trans,poly-cis-dolichal + NADP(+) = a di-trans,poly-cis-polyprenal + NADPH + H(+)</text>
        <dbReference type="Rhea" id="RHEA:80727"/>
        <dbReference type="Rhea" id="RHEA-COMP:19536"/>
        <dbReference type="Rhea" id="RHEA-COMP:19537"/>
        <dbReference type="ChEBI" id="CHEBI:15378"/>
        <dbReference type="ChEBI" id="CHEBI:57783"/>
        <dbReference type="ChEBI" id="CHEBI:58349"/>
        <dbReference type="ChEBI" id="CHEBI:231623"/>
        <dbReference type="ChEBI" id="CHEBI:231637"/>
        <dbReference type="EC" id="1.3.1.94"/>
    </reaction>
    <physiologicalReaction direction="right-to-left" evidence="5">
        <dbReference type="Rhea" id="RHEA:80729"/>
    </physiologicalReaction>
</comment>
<evidence type="ECO:0000256" key="5">
    <source>
        <dbReference type="RuleBase" id="RU367081"/>
    </source>
</evidence>
<feature type="transmembrane region" description="Helical" evidence="5">
    <location>
        <begin position="103"/>
        <end position="120"/>
    </location>
</feature>
<evidence type="ECO:0000259" key="7">
    <source>
        <dbReference type="Pfam" id="PF02544"/>
    </source>
</evidence>
<reference evidence="9" key="1">
    <citation type="journal article" date="2015" name="Genome Announc.">
        <title>Genome sequence of the AIDS-associated pathogen Penicillium marneffei (ATCC18224) and its near taxonomic relative Talaromyces stipitatus (ATCC10500).</title>
        <authorList>
            <person name="Nierman W.C."/>
            <person name="Fedorova-Abrams N.D."/>
            <person name="Andrianopoulos A."/>
        </authorList>
    </citation>
    <scope>NUCLEOTIDE SEQUENCE [LARGE SCALE GENOMIC DNA]</scope>
    <source>
        <strain evidence="9">ATCC 18224 / CBS 334.59 / QM 7333</strain>
    </source>
</reference>
<evidence type="ECO:0000256" key="4">
    <source>
        <dbReference type="ARBA" id="ARBA00023136"/>
    </source>
</evidence>
<keyword evidence="2 5" id="KW-0812">Transmembrane</keyword>
<feature type="domain" description="3-oxo-5-alpha-steroid 4-dehydrogenase C-terminal" evidence="7">
    <location>
        <begin position="221"/>
        <end position="336"/>
    </location>
</feature>
<dbReference type="GO" id="GO:0102389">
    <property type="term" value="F:polyprenol reductase activity"/>
    <property type="evidence" value="ECO:0007669"/>
    <property type="project" value="UniProtKB-UniRule"/>
</dbReference>
<feature type="transmembrane region" description="Helical" evidence="5">
    <location>
        <begin position="180"/>
        <end position="200"/>
    </location>
</feature>
<dbReference type="VEuPathDB" id="FungiDB:PMAA_024660"/>
<dbReference type="GO" id="GO:0005789">
    <property type="term" value="C:endoplasmic reticulum membrane"/>
    <property type="evidence" value="ECO:0007669"/>
    <property type="project" value="UniProtKB-SubCell"/>
</dbReference>
<dbReference type="GO" id="GO:0160198">
    <property type="term" value="F:polyprenal reductase activity"/>
    <property type="evidence" value="ECO:0007669"/>
    <property type="project" value="UniProtKB-EC"/>
</dbReference>
<comment type="pathway">
    <text evidence="5">Protein modification; protein glycosylation.</text>
</comment>
<feature type="compositionally biased region" description="Low complexity" evidence="6">
    <location>
        <begin position="70"/>
        <end position="81"/>
    </location>
</feature>
<dbReference type="STRING" id="441960.B6Q6G9"/>
<feature type="transmembrane region" description="Helical" evidence="5">
    <location>
        <begin position="21"/>
        <end position="42"/>
    </location>
</feature>
<evidence type="ECO:0000256" key="1">
    <source>
        <dbReference type="ARBA" id="ARBA00004127"/>
    </source>
</evidence>
<dbReference type="UniPathway" id="UPA00378"/>
<dbReference type="PhylomeDB" id="B6Q6G9"/>
<gene>
    <name evidence="8" type="ORF">PMAA_024660</name>
</gene>
<name>B6Q6G9_TALMQ</name>
<evidence type="ECO:0000256" key="6">
    <source>
        <dbReference type="SAM" id="MobiDB-lite"/>
    </source>
</evidence>
<dbReference type="AlphaFoldDB" id="B6Q6G9"/>
<keyword evidence="5" id="KW-0560">Oxidoreductase</keyword>
<evidence type="ECO:0000313" key="9">
    <source>
        <dbReference type="Proteomes" id="UP000001294"/>
    </source>
</evidence>
<dbReference type="Pfam" id="PF02544">
    <property type="entry name" value="Steroid_dh"/>
    <property type="match status" value="1"/>
</dbReference>
<dbReference type="HOGENOM" id="CLU_044409_0_1_1"/>
<keyword evidence="9" id="KW-1185">Reference proteome</keyword>
<dbReference type="Proteomes" id="UP000001294">
    <property type="component" value="Unassembled WGS sequence"/>
</dbReference>
<dbReference type="PROSITE" id="PS50244">
    <property type="entry name" value="S5A_REDUCTASE"/>
    <property type="match status" value="1"/>
</dbReference>
<feature type="region of interest" description="Disordered" evidence="6">
    <location>
        <begin position="57"/>
        <end position="83"/>
    </location>
</feature>
<feature type="transmembrane region" description="Helical" evidence="5">
    <location>
        <begin position="260"/>
        <end position="284"/>
    </location>
</feature>
<dbReference type="InterPro" id="IPR001104">
    <property type="entry name" value="3-oxo-5_a-steroid_4-DH_C"/>
</dbReference>
<dbReference type="PANTHER" id="PTHR14624:SF0">
    <property type="entry name" value="POLYPRENOL REDUCTASE"/>
    <property type="match status" value="1"/>
</dbReference>
<dbReference type="GO" id="GO:0016095">
    <property type="term" value="P:polyprenol catabolic process"/>
    <property type="evidence" value="ECO:0007669"/>
    <property type="project" value="UniProtKB-UniRule"/>
</dbReference>
<dbReference type="OrthoDB" id="541710at2759"/>
<dbReference type="PANTHER" id="PTHR14624">
    <property type="entry name" value="DFG10 PROTEIN"/>
    <property type="match status" value="1"/>
</dbReference>
<dbReference type="EC" id="1.3.1.94" evidence="5"/>
<feature type="transmembrane region" description="Helical" evidence="5">
    <location>
        <begin position="220"/>
        <end position="239"/>
    </location>
</feature>
<dbReference type="GO" id="GO:0006488">
    <property type="term" value="P:dolichol-linked oligosaccharide biosynthetic process"/>
    <property type="evidence" value="ECO:0007669"/>
    <property type="project" value="UniProtKB-UniRule"/>
</dbReference>
<comment type="similarity">
    <text evidence="5">Belongs to the steroid 5-alpha reductase family. Polyprenal reductase subfamily.</text>
</comment>
<proteinExistence type="inferred from homology"/>
<keyword evidence="5" id="KW-0256">Endoplasmic reticulum</keyword>
<evidence type="ECO:0000256" key="3">
    <source>
        <dbReference type="ARBA" id="ARBA00022989"/>
    </source>
</evidence>
<dbReference type="EMBL" id="DS995899">
    <property type="protein sequence ID" value="EEA27595.1"/>
    <property type="molecule type" value="Genomic_DNA"/>
</dbReference>
<comment type="function">
    <text evidence="5">Plays a key role in early steps of protein N-linked glycosylation by being involved in the conversion of polyprenol into dolichol. Acts as a polyprenal reductase that mediates the reduction of polyprenal into dolichal in a NADP-dependent mechanism. Dolichols are required for the synthesis of dolichol-linked monosaccharides and the oligosaccharide precursor used for N-glycosylation.</text>
</comment>
<keyword evidence="4 5" id="KW-0472">Membrane</keyword>
<comment type="subcellular location">
    <subcellularLocation>
        <location evidence="1">Endomembrane system</location>
        <topology evidence="1">Multi-pass membrane protein</topology>
    </subcellularLocation>
    <subcellularLocation>
        <location evidence="5">Endoplasmic reticulum membrane</location>
    </subcellularLocation>
</comment>
<protein>
    <recommendedName>
        <fullName evidence="5">Polyprenal reductase</fullName>
        <ecNumber evidence="5">1.3.1.94</ecNumber>
    </recommendedName>
</protein>
<organism evidence="8 9">
    <name type="scientific">Talaromyces marneffei (strain ATCC 18224 / CBS 334.59 / QM 7333)</name>
    <name type="common">Penicillium marneffei</name>
    <dbReference type="NCBI Taxonomy" id="441960"/>
    <lineage>
        <taxon>Eukaryota</taxon>
        <taxon>Fungi</taxon>
        <taxon>Dikarya</taxon>
        <taxon>Ascomycota</taxon>
        <taxon>Pezizomycotina</taxon>
        <taxon>Eurotiomycetes</taxon>
        <taxon>Eurotiomycetidae</taxon>
        <taxon>Eurotiales</taxon>
        <taxon>Trichocomaceae</taxon>
        <taxon>Talaromyces</taxon>
        <taxon>Talaromyces sect. Talaromyces</taxon>
    </lineage>
</organism>
<keyword evidence="5" id="KW-0521">NADP</keyword>
<evidence type="ECO:0000313" key="8">
    <source>
        <dbReference type="EMBL" id="EEA27595.1"/>
    </source>
</evidence>
<feature type="transmembrane region" description="Helical" evidence="5">
    <location>
        <begin position="290"/>
        <end position="310"/>
    </location>
</feature>
<sequence length="336" mass="37701">MPSSDTLIVQSLFWGMDVVDLIRLCFVFAACTTFTFFSIPLLNHRFVNYGARTSDRNNANSTDAKPTDKPPSSSSSSSSPSRNAGFVSQVMDALATWQVPHQYFTHYYVVSVLSSVFWISQLLTKGPAFLFVVSNMSDEHLQNSMTIHQVLLCTTLMLIQGGRRLYESFALAKPSSSQMWVVHWLLGLCFYAGITTAVWAEGSRSVQSTTLTIHDLRISQVPSLRTLLCLPIFLMASGIQHDCHYYLSSLKEYTVPKHPLFQWVICPHYTAECSIYLSLALLAAPRGEMINKSVLCGLLFVVVNLGATAYNTEKWYRARFGEDSVRGKWKMLPGIF</sequence>
<keyword evidence="3 5" id="KW-1133">Transmembrane helix</keyword>
<evidence type="ECO:0000256" key="2">
    <source>
        <dbReference type="ARBA" id="ARBA00022692"/>
    </source>
</evidence>
<dbReference type="InterPro" id="IPR039698">
    <property type="entry name" value="Dfg10/SRD5A3"/>
</dbReference>